<feature type="transmembrane region" description="Helical" evidence="1">
    <location>
        <begin position="30"/>
        <end position="51"/>
    </location>
</feature>
<evidence type="ECO:0000313" key="2">
    <source>
        <dbReference type="EMBL" id="BAP54396.1"/>
    </source>
</evidence>
<accession>A0A090BU31</accession>
<keyword evidence="3" id="KW-1185">Reference proteome</keyword>
<dbReference type="EMBL" id="AP014633">
    <property type="protein sequence ID" value="BAP54396.1"/>
    <property type="molecule type" value="Genomic_DNA"/>
</dbReference>
<dbReference type="HOGENOM" id="CLU_1460667_0_0_6"/>
<proteinExistence type="predicted"/>
<keyword evidence="1" id="KW-0472">Membrane</keyword>
<dbReference type="Proteomes" id="UP000031623">
    <property type="component" value="Chromosome"/>
</dbReference>
<sequence length="185" mass="20798">MYMVGLSVFTMSIIIALISAAKLPVSPQIWSDQLVVYAVAILFALLGLWLLRRAPVTSTNPSTFTAHPQCIGLELLIQLLPEMRDLKQEIEHSDRTAILNRVQILLDKYIIPFTAQQQEIFQQLGKPQGIKIIMVVALGERLLNRVWSAACDGCFKEAYHSYLKALAAFEEALILFQPDQITEIT</sequence>
<organism evidence="2 3">
    <name type="scientific">Thioploca ingrica</name>
    <dbReference type="NCBI Taxonomy" id="40754"/>
    <lineage>
        <taxon>Bacteria</taxon>
        <taxon>Pseudomonadati</taxon>
        <taxon>Pseudomonadota</taxon>
        <taxon>Gammaproteobacteria</taxon>
        <taxon>Thiotrichales</taxon>
        <taxon>Thiotrichaceae</taxon>
        <taxon>Thioploca</taxon>
    </lineage>
</organism>
<protein>
    <submittedName>
        <fullName evidence="2">Membrane protein</fullName>
    </submittedName>
</protein>
<dbReference type="OrthoDB" id="8479944at2"/>
<dbReference type="KEGG" id="tig:THII_0099"/>
<evidence type="ECO:0000256" key="1">
    <source>
        <dbReference type="SAM" id="Phobius"/>
    </source>
</evidence>
<keyword evidence="1" id="KW-1133">Transmembrane helix</keyword>
<reference evidence="2 3" key="1">
    <citation type="journal article" date="2014" name="ISME J.">
        <title>Ecophysiology of Thioploca ingrica as revealed by the complete genome sequence supplemented with proteomic evidence.</title>
        <authorList>
            <person name="Kojima H."/>
            <person name="Ogura Y."/>
            <person name="Yamamoto N."/>
            <person name="Togashi T."/>
            <person name="Mori H."/>
            <person name="Watanabe T."/>
            <person name="Nemoto F."/>
            <person name="Kurokawa K."/>
            <person name="Hayashi T."/>
            <person name="Fukui M."/>
        </authorList>
    </citation>
    <scope>NUCLEOTIDE SEQUENCE [LARGE SCALE GENOMIC DNA]</scope>
</reference>
<name>A0A090BU31_9GAMM</name>
<keyword evidence="1" id="KW-0812">Transmembrane</keyword>
<dbReference type="STRING" id="40754.THII_0099"/>
<dbReference type="AlphaFoldDB" id="A0A090BU31"/>
<evidence type="ECO:0000313" key="3">
    <source>
        <dbReference type="Proteomes" id="UP000031623"/>
    </source>
</evidence>
<gene>
    <name evidence="2" type="ORF">THII_0099</name>
</gene>